<dbReference type="InterPro" id="IPR029058">
    <property type="entry name" value="AB_hydrolase_fold"/>
</dbReference>
<sequence length="623" mass="68475">MVVRTELLSRSFLLKARNWSLNAPRRGLPSLCVFDLTGATESALIGLDSTYRLKDFFWVDEARLIFRFGMFERLQTQSGMQEFEAWRAVSYDVNSGESTVLMNDTRGMVDTSNIVSLLPQDEGKVLIMGWIYDSGATSGTIMPTKSNKGWMPRTFAVNLKNGKTRKAETFPKHTDQVVFDQYGREVARLRRDINLGTSTVYRGRDEIYFEDDVNVRNLRLIALEESVGDLIVWIDRGENRGLNYMSLRDGSMSPVMIGDKRAGAAATIIDPYTGTLVGVEYGGEWDEQVFLVPELDAAQSAIEAAMPGKHVTITSWTADRKKVSVALAEAGRPADYFVYDSAAGTMGSIGSAGSHLVNRPVGNVVSISYEARDGRTIQGFVTLPPGKTSDNGPFPLVVLPHGGPVAHDTAEFDWWSGAYAEAGYAVLRPNYRGSTGSTSEHRFAGYGEYGGKMVDDVIDGAAWAIAQGIAKPDGYCIAGGSYGGYSALMVAARDSGQVKCAISVNGVTDPILRLSEYTPDSNAYNHYELMLGSGRFSDDASRAAIMPVRQAGAMSAPILIMHGREDTRVPFRQFTRMREATGNRPNFTFVEMEGEDHFLQSTYARSDVLNRTRTFLEAHHPVQ</sequence>
<dbReference type="AlphaFoldDB" id="A0A160TY02"/>
<dbReference type="EMBL" id="CZQD01000013">
    <property type="protein sequence ID" value="CUS55851.1"/>
    <property type="molecule type" value="Genomic_DNA"/>
</dbReference>
<dbReference type="InterPro" id="IPR001375">
    <property type="entry name" value="Peptidase_S9_cat"/>
</dbReference>
<dbReference type="GO" id="GO:0004252">
    <property type="term" value="F:serine-type endopeptidase activity"/>
    <property type="evidence" value="ECO:0007669"/>
    <property type="project" value="TreeGrafter"/>
</dbReference>
<name>A0A160TY02_9ZZZZ</name>
<evidence type="ECO:0000313" key="3">
    <source>
        <dbReference type="EMBL" id="CUS55851.1"/>
    </source>
</evidence>
<reference evidence="3" key="1">
    <citation type="submission" date="2015-10" db="EMBL/GenBank/DDBJ databases">
        <authorList>
            <person name="Gilbert D.G."/>
        </authorList>
    </citation>
    <scope>NUCLEOTIDE SEQUENCE</scope>
</reference>
<evidence type="ECO:0000259" key="2">
    <source>
        <dbReference type="Pfam" id="PF00326"/>
    </source>
</evidence>
<evidence type="ECO:0000256" key="1">
    <source>
        <dbReference type="ARBA" id="ARBA00022801"/>
    </source>
</evidence>
<dbReference type="Gene3D" id="3.40.50.1820">
    <property type="entry name" value="alpha/beta hydrolase"/>
    <property type="match status" value="1"/>
</dbReference>
<dbReference type="SUPFAM" id="SSF53474">
    <property type="entry name" value="alpha/beta-Hydrolases"/>
    <property type="match status" value="1"/>
</dbReference>
<gene>
    <name evidence="3" type="ORF">MGWOODY_Hyp121</name>
</gene>
<dbReference type="PANTHER" id="PTHR42776">
    <property type="entry name" value="SERINE PEPTIDASE S9 FAMILY MEMBER"/>
    <property type="match status" value="1"/>
</dbReference>
<proteinExistence type="predicted"/>
<protein>
    <submittedName>
        <fullName evidence="3">Peptidase S9 prolyl oligopeptidase active site domain protein</fullName>
    </submittedName>
</protein>
<accession>A0A160TY02</accession>
<keyword evidence="1" id="KW-0378">Hydrolase</keyword>
<dbReference type="GO" id="GO:0006508">
    <property type="term" value="P:proteolysis"/>
    <property type="evidence" value="ECO:0007669"/>
    <property type="project" value="InterPro"/>
</dbReference>
<organism evidence="3">
    <name type="scientific">hydrothermal vent metagenome</name>
    <dbReference type="NCBI Taxonomy" id="652676"/>
    <lineage>
        <taxon>unclassified sequences</taxon>
        <taxon>metagenomes</taxon>
        <taxon>ecological metagenomes</taxon>
    </lineage>
</organism>
<feature type="domain" description="Peptidase S9 prolyl oligopeptidase catalytic" evidence="2">
    <location>
        <begin position="412"/>
        <end position="618"/>
    </location>
</feature>
<dbReference type="Pfam" id="PF00326">
    <property type="entry name" value="Peptidase_S9"/>
    <property type="match status" value="1"/>
</dbReference>
<dbReference type="PANTHER" id="PTHR42776:SF27">
    <property type="entry name" value="DIPEPTIDYL PEPTIDASE FAMILY MEMBER 6"/>
    <property type="match status" value="1"/>
</dbReference>